<evidence type="ECO:0000313" key="8">
    <source>
        <dbReference type="EMBL" id="KRH93427.1"/>
    </source>
</evidence>
<dbReference type="InterPro" id="IPR044642">
    <property type="entry name" value="PTHR15588"/>
</dbReference>
<dbReference type="SUPFAM" id="SSF50182">
    <property type="entry name" value="Sm-like ribonucleoproteins"/>
    <property type="match status" value="1"/>
</dbReference>
<comment type="similarity">
    <text evidence="1 6">Belongs to the snRNP Sm proteins family.</text>
</comment>
<comment type="subunit">
    <text evidence="6">Component of the heptameric LSM1-LSM7 complex that forms a seven-membered ring structure with a donut shape.</text>
</comment>
<evidence type="ECO:0000256" key="2">
    <source>
        <dbReference type="ARBA" id="ARBA00022490"/>
    </source>
</evidence>
<reference evidence="8 9" key="1">
    <citation type="submission" date="2015-07" db="EMBL/GenBank/DDBJ databases">
        <title>The genome of Pseudoloma neurophilia, a relevant intracellular parasite of the zebrafish.</title>
        <authorList>
            <person name="Ndikumana S."/>
            <person name="Pelin A."/>
            <person name="Sanders J."/>
            <person name="Corradi N."/>
        </authorList>
    </citation>
    <scope>NUCLEOTIDE SEQUENCE [LARGE SCALE GENOMIC DNA]</scope>
    <source>
        <strain evidence="8 9">MK1</strain>
    </source>
</reference>
<gene>
    <name evidence="6" type="primary">LSM1</name>
    <name evidence="8" type="ORF">M153_891000949</name>
</gene>
<evidence type="ECO:0000256" key="3">
    <source>
        <dbReference type="ARBA" id="ARBA00022664"/>
    </source>
</evidence>
<dbReference type="VEuPathDB" id="MicrosporidiaDB:M153_891000949"/>
<dbReference type="EMBL" id="LGUB01000340">
    <property type="protein sequence ID" value="KRH93427.1"/>
    <property type="molecule type" value="Genomic_DNA"/>
</dbReference>
<dbReference type="PANTHER" id="PTHR15588:SF8">
    <property type="entry name" value="U6 SNRNA-ASSOCIATED SM-LIKE PROTEIN LSM1"/>
    <property type="match status" value="1"/>
</dbReference>
<keyword evidence="2 6" id="KW-0963">Cytoplasm</keyword>
<keyword evidence="3 6" id="KW-0507">mRNA processing</keyword>
<dbReference type="GO" id="GO:0003729">
    <property type="term" value="F:mRNA binding"/>
    <property type="evidence" value="ECO:0007669"/>
    <property type="project" value="TreeGrafter"/>
</dbReference>
<feature type="domain" description="Sm" evidence="7">
    <location>
        <begin position="7"/>
        <end position="82"/>
    </location>
</feature>
<dbReference type="GO" id="GO:1990726">
    <property type="term" value="C:Lsm1-7-Pat1 complex"/>
    <property type="evidence" value="ECO:0007669"/>
    <property type="project" value="TreeGrafter"/>
</dbReference>
<keyword evidence="4 6" id="KW-0694">RNA-binding</keyword>
<dbReference type="AlphaFoldDB" id="A0A0R0LVL3"/>
<comment type="caution">
    <text evidence="8">The sequence shown here is derived from an EMBL/GenBank/DDBJ whole genome shotgun (WGS) entry which is preliminary data.</text>
</comment>
<comment type="function">
    <text evidence="6">Component of the cytoplasmic LSM1-LSM7 complex which is involved in mRNA degradation.</text>
</comment>
<dbReference type="GO" id="GO:0000932">
    <property type="term" value="C:P-body"/>
    <property type="evidence" value="ECO:0007669"/>
    <property type="project" value="UniProtKB-SubCell"/>
</dbReference>
<dbReference type="Proteomes" id="UP000051530">
    <property type="component" value="Unassembled WGS sequence"/>
</dbReference>
<dbReference type="OrthoDB" id="10263346at2759"/>
<dbReference type="PROSITE" id="PS52002">
    <property type="entry name" value="SM"/>
    <property type="match status" value="1"/>
</dbReference>
<dbReference type="GO" id="GO:1990904">
    <property type="term" value="C:ribonucleoprotein complex"/>
    <property type="evidence" value="ECO:0007669"/>
    <property type="project" value="UniProtKB-KW"/>
</dbReference>
<dbReference type="InterPro" id="IPR034104">
    <property type="entry name" value="Lsm1"/>
</dbReference>
<evidence type="ECO:0000313" key="9">
    <source>
        <dbReference type="Proteomes" id="UP000051530"/>
    </source>
</evidence>
<dbReference type="Pfam" id="PF01423">
    <property type="entry name" value="LSM"/>
    <property type="match status" value="1"/>
</dbReference>
<dbReference type="GO" id="GO:0006397">
    <property type="term" value="P:mRNA processing"/>
    <property type="evidence" value="ECO:0007669"/>
    <property type="project" value="UniProtKB-UniRule"/>
</dbReference>
<sequence length="99" mass="11712">MEQNEPLGTKEYEDLLDQNIVVLMYDGDFLYGILRSFDQFNNITLENCVQRIFHKKQYFQKSLGLYMIRGENIVLLGLSNLNLRDFEKVDQKTIETTLQ</sequence>
<dbReference type="InterPro" id="IPR001163">
    <property type="entry name" value="Sm_dom_euk/arc"/>
</dbReference>
<dbReference type="PANTHER" id="PTHR15588">
    <property type="entry name" value="LSM1"/>
    <property type="match status" value="1"/>
</dbReference>
<dbReference type="CDD" id="cd01728">
    <property type="entry name" value="LSm1"/>
    <property type="match status" value="1"/>
</dbReference>
<comment type="subcellular location">
    <subcellularLocation>
        <location evidence="6">Cytoplasm</location>
    </subcellularLocation>
    <subcellularLocation>
        <location evidence="6">Cytoplasm</location>
        <location evidence="6">P-body</location>
    </subcellularLocation>
</comment>
<evidence type="ECO:0000256" key="5">
    <source>
        <dbReference type="ARBA" id="ARBA00023274"/>
    </source>
</evidence>
<dbReference type="InterPro" id="IPR010920">
    <property type="entry name" value="LSM_dom_sf"/>
</dbReference>
<name>A0A0R0LVL3_9MICR</name>
<evidence type="ECO:0000256" key="1">
    <source>
        <dbReference type="ARBA" id="ARBA00006850"/>
    </source>
</evidence>
<evidence type="ECO:0000256" key="4">
    <source>
        <dbReference type="ARBA" id="ARBA00022884"/>
    </source>
</evidence>
<dbReference type="SMART" id="SM00651">
    <property type="entry name" value="Sm"/>
    <property type="match status" value="1"/>
</dbReference>
<protein>
    <recommendedName>
        <fullName evidence="6">U6 snRNA-associated Sm-like protein LSm1</fullName>
    </recommendedName>
</protein>
<evidence type="ECO:0000259" key="7">
    <source>
        <dbReference type="PROSITE" id="PS52002"/>
    </source>
</evidence>
<evidence type="ECO:0000256" key="6">
    <source>
        <dbReference type="RuleBase" id="RU365047"/>
    </source>
</evidence>
<keyword evidence="5 6" id="KW-0687">Ribonucleoprotein</keyword>
<proteinExistence type="inferred from homology"/>
<dbReference type="Gene3D" id="2.30.30.100">
    <property type="match status" value="1"/>
</dbReference>
<dbReference type="GO" id="GO:0000290">
    <property type="term" value="P:deadenylation-dependent decapping of nuclear-transcribed mRNA"/>
    <property type="evidence" value="ECO:0007669"/>
    <property type="project" value="TreeGrafter"/>
</dbReference>
<dbReference type="InterPro" id="IPR047575">
    <property type="entry name" value="Sm"/>
</dbReference>
<keyword evidence="9" id="KW-1185">Reference proteome</keyword>
<organism evidence="8 9">
    <name type="scientific">Pseudoloma neurophilia</name>
    <dbReference type="NCBI Taxonomy" id="146866"/>
    <lineage>
        <taxon>Eukaryota</taxon>
        <taxon>Fungi</taxon>
        <taxon>Fungi incertae sedis</taxon>
        <taxon>Microsporidia</taxon>
        <taxon>Pseudoloma</taxon>
    </lineage>
</organism>
<accession>A0A0R0LVL3</accession>